<accession>A0A1I7X6E6</accession>
<sequence>MEYKTQKVQIWLQGKKIRAIEDFLTPKSTTAVGSFI</sequence>
<dbReference type="Proteomes" id="UP000095283">
    <property type="component" value="Unplaced"/>
</dbReference>
<name>A0A1I7X6E6_HETBA</name>
<dbReference type="WBParaSite" id="Hba_13183">
    <property type="protein sequence ID" value="Hba_13183"/>
    <property type="gene ID" value="Hba_13183"/>
</dbReference>
<proteinExistence type="predicted"/>
<protein>
    <submittedName>
        <fullName evidence="2">HORMA domain-containing protein</fullName>
    </submittedName>
</protein>
<organism evidence="1 2">
    <name type="scientific">Heterorhabditis bacteriophora</name>
    <name type="common">Entomopathogenic nematode worm</name>
    <dbReference type="NCBI Taxonomy" id="37862"/>
    <lineage>
        <taxon>Eukaryota</taxon>
        <taxon>Metazoa</taxon>
        <taxon>Ecdysozoa</taxon>
        <taxon>Nematoda</taxon>
        <taxon>Chromadorea</taxon>
        <taxon>Rhabditida</taxon>
        <taxon>Rhabditina</taxon>
        <taxon>Rhabditomorpha</taxon>
        <taxon>Strongyloidea</taxon>
        <taxon>Heterorhabditidae</taxon>
        <taxon>Heterorhabditis</taxon>
    </lineage>
</organism>
<evidence type="ECO:0000313" key="1">
    <source>
        <dbReference type="Proteomes" id="UP000095283"/>
    </source>
</evidence>
<keyword evidence="1" id="KW-1185">Reference proteome</keyword>
<evidence type="ECO:0000313" key="2">
    <source>
        <dbReference type="WBParaSite" id="Hba_13183"/>
    </source>
</evidence>
<dbReference type="AlphaFoldDB" id="A0A1I7X6E6"/>
<reference evidence="2" key="1">
    <citation type="submission" date="2016-11" db="UniProtKB">
        <authorList>
            <consortium name="WormBaseParasite"/>
        </authorList>
    </citation>
    <scope>IDENTIFICATION</scope>
</reference>